<dbReference type="EMBL" id="JAQQLI010000031">
    <property type="protein sequence ID" value="MDC7787745.1"/>
    <property type="molecule type" value="Genomic_DNA"/>
</dbReference>
<evidence type="ECO:0000313" key="1">
    <source>
        <dbReference type="EMBL" id="MDC7787745.1"/>
    </source>
</evidence>
<reference evidence="1" key="2">
    <citation type="submission" date="2023-02" db="EMBL/GenBank/DDBJ databases">
        <authorList>
            <person name="Rayyan A."/>
            <person name="Meyer T."/>
            <person name="Kyndt J.A."/>
        </authorList>
    </citation>
    <scope>NUCLEOTIDE SEQUENCE</scope>
    <source>
        <strain evidence="1">DSM 9987</strain>
    </source>
</reference>
<dbReference type="RefSeq" id="WP_272778585.1">
    <property type="nucleotide sequence ID" value="NZ_JAQQLI010000031.1"/>
</dbReference>
<name>A0ABT5JFB9_RHOTP</name>
<evidence type="ECO:0000313" key="2">
    <source>
        <dbReference type="Proteomes" id="UP001165652"/>
    </source>
</evidence>
<proteinExistence type="predicted"/>
<organism evidence="1 2">
    <name type="scientific">Rhodoplanes tepidamans</name>
    <name type="common">Rhodoplanes cryptolactis</name>
    <dbReference type="NCBI Taxonomy" id="200616"/>
    <lineage>
        <taxon>Bacteria</taxon>
        <taxon>Pseudomonadati</taxon>
        <taxon>Pseudomonadota</taxon>
        <taxon>Alphaproteobacteria</taxon>
        <taxon>Hyphomicrobiales</taxon>
        <taxon>Nitrobacteraceae</taxon>
        <taxon>Rhodoplanes</taxon>
    </lineage>
</organism>
<gene>
    <name evidence="1" type="ORF">PQJ73_18805</name>
</gene>
<keyword evidence="2" id="KW-1185">Reference proteome</keyword>
<accession>A0ABT5JFB9</accession>
<dbReference type="Proteomes" id="UP001165652">
    <property type="component" value="Unassembled WGS sequence"/>
</dbReference>
<comment type="caution">
    <text evidence="1">The sequence shown here is derived from an EMBL/GenBank/DDBJ whole genome shotgun (WGS) entry which is preliminary data.</text>
</comment>
<reference evidence="1" key="1">
    <citation type="journal article" date="2023" name="Microbiol Resour">
        <title>Genome Sequences of Rhodoplanes serenus and Two Thermotolerant Strains, Rhodoplanes tepidamans and 'Rhodoplanes cryptolactis,' Further Refine the Genus.</title>
        <authorList>
            <person name="Rayyan A.A."/>
            <person name="Kyndt J.A."/>
        </authorList>
    </citation>
    <scope>NUCLEOTIDE SEQUENCE</scope>
    <source>
        <strain evidence="1">DSM 9987</strain>
    </source>
</reference>
<sequence length="104" mass="11638">MLRRLRGRRGLALLRRLGGRLGRPLLRCAGARALRRLAGGWTLAGALLLGRRRLRHHQGGGERLDARETGQDGARQEQPLELVHAYPRLLWKAAWSESSRFGVG</sequence>
<protein>
    <submittedName>
        <fullName evidence="1">Uncharacterized protein</fullName>
    </submittedName>
</protein>